<comment type="pathway">
    <text evidence="1">Cofactor biosynthesis; adenosylcobalamin biosynthesis; adenosylcobalamin from cob(II)yrinate a,c-diamide: step 2/7.</text>
</comment>
<evidence type="ECO:0000256" key="2">
    <source>
        <dbReference type="ARBA" id="ARBA00007487"/>
    </source>
</evidence>
<accession>A0A484HED6</accession>
<dbReference type="Gene3D" id="3.40.50.300">
    <property type="entry name" value="P-loop containing nucleotide triphosphate hydrolases"/>
    <property type="match status" value="1"/>
</dbReference>
<evidence type="ECO:0000256" key="6">
    <source>
        <dbReference type="ARBA" id="ARBA00033334"/>
    </source>
</evidence>
<dbReference type="InterPro" id="IPR027417">
    <property type="entry name" value="P-loop_NTPase"/>
</dbReference>
<name>A0A484HED6_9BACT</name>
<dbReference type="Pfam" id="PF02572">
    <property type="entry name" value="CobA_CobO_BtuR"/>
    <property type="match status" value="1"/>
</dbReference>
<protein>
    <recommendedName>
        <fullName evidence="3">corrinoid adenosyltransferase</fullName>
        <ecNumber evidence="3">2.5.1.17</ecNumber>
    </recommendedName>
    <alternativeName>
        <fullName evidence="5">Cob(II)alamin adenosyltransferase</fullName>
    </alternativeName>
    <alternativeName>
        <fullName evidence="7">Cob(II)yrinic acid a,c-diamide adenosyltransferase</fullName>
    </alternativeName>
    <alternativeName>
        <fullName evidence="6">Cobinamide/cobalamin adenosyltransferase</fullName>
    </alternativeName>
</protein>
<dbReference type="AlphaFoldDB" id="A0A484HED6"/>
<dbReference type="CDD" id="cd00561">
    <property type="entry name" value="CobA_ACA"/>
    <property type="match status" value="1"/>
</dbReference>
<dbReference type="EMBL" id="CAACVI010000012">
    <property type="protein sequence ID" value="VEN73647.1"/>
    <property type="molecule type" value="Genomic_DNA"/>
</dbReference>
<evidence type="ECO:0000256" key="3">
    <source>
        <dbReference type="ARBA" id="ARBA00012454"/>
    </source>
</evidence>
<dbReference type="GO" id="GO:0009236">
    <property type="term" value="P:cobalamin biosynthetic process"/>
    <property type="evidence" value="ECO:0007669"/>
    <property type="project" value="UniProtKB-UniPathway"/>
</dbReference>
<evidence type="ECO:0000256" key="7">
    <source>
        <dbReference type="ARBA" id="ARBA00033354"/>
    </source>
</evidence>
<sequence>MKGYTQVYTGNGKGKTTASLGLSLRAAGAGLKVYIAQFAKMGDYSEIKALERFPDLITIEQFGLGKFIKGKPSEKDIASAKTGLEKAKAALSSGEYDVVILEEANVAVTCGLFDVQTLLDIVETKPDHVELLITGRGAAPEIIEKADLVTEMKEIKHYFSKGVNARTGIEM</sequence>
<dbReference type="PIRSF" id="PIRSF015617">
    <property type="entry name" value="Adensltrnsf_CobA"/>
    <property type="match status" value="1"/>
</dbReference>
<comment type="catalytic activity">
    <reaction evidence="8">
        <text>2 cob(II)yrinate a,c diamide + reduced [electron-transfer flavoprotein] + 2 ATP = 2 adenosylcob(III)yrinate a,c-diamide + 2 triphosphate + oxidized [electron-transfer flavoprotein] + 3 H(+)</text>
        <dbReference type="Rhea" id="RHEA:11528"/>
        <dbReference type="Rhea" id="RHEA-COMP:10685"/>
        <dbReference type="Rhea" id="RHEA-COMP:10686"/>
        <dbReference type="ChEBI" id="CHEBI:15378"/>
        <dbReference type="ChEBI" id="CHEBI:18036"/>
        <dbReference type="ChEBI" id="CHEBI:30616"/>
        <dbReference type="ChEBI" id="CHEBI:57692"/>
        <dbReference type="ChEBI" id="CHEBI:58307"/>
        <dbReference type="ChEBI" id="CHEBI:58503"/>
        <dbReference type="ChEBI" id="CHEBI:58537"/>
        <dbReference type="EC" id="2.5.1.17"/>
    </reaction>
</comment>
<comment type="function">
    <text evidence="4">Required for both de novo synthesis of the corrin ring for the assimilation of exogenous corrinoids. Participates in the adenosylation of a variety of incomplete and complete corrinoids.</text>
</comment>
<comment type="catalytic activity">
    <reaction evidence="9">
        <text>2 cob(II)alamin + reduced [electron-transfer flavoprotein] + 2 ATP = 2 adenosylcob(III)alamin + 2 triphosphate + oxidized [electron-transfer flavoprotein] + 3 H(+)</text>
        <dbReference type="Rhea" id="RHEA:28671"/>
        <dbReference type="Rhea" id="RHEA-COMP:10685"/>
        <dbReference type="Rhea" id="RHEA-COMP:10686"/>
        <dbReference type="ChEBI" id="CHEBI:15378"/>
        <dbReference type="ChEBI" id="CHEBI:16304"/>
        <dbReference type="ChEBI" id="CHEBI:18036"/>
        <dbReference type="ChEBI" id="CHEBI:18408"/>
        <dbReference type="ChEBI" id="CHEBI:30616"/>
        <dbReference type="ChEBI" id="CHEBI:57692"/>
        <dbReference type="ChEBI" id="CHEBI:58307"/>
        <dbReference type="EC" id="2.5.1.17"/>
    </reaction>
</comment>
<proteinExistence type="inferred from homology"/>
<evidence type="ECO:0000256" key="5">
    <source>
        <dbReference type="ARBA" id="ARBA00031529"/>
    </source>
</evidence>
<dbReference type="GO" id="GO:0008817">
    <property type="term" value="F:corrinoid adenosyltransferase activity"/>
    <property type="evidence" value="ECO:0007669"/>
    <property type="project" value="UniProtKB-EC"/>
</dbReference>
<keyword evidence="10" id="KW-0808">Transferase</keyword>
<comment type="similarity">
    <text evidence="2">Belongs to the Cob(I)alamin adenosyltransferase family.</text>
</comment>
<dbReference type="PANTHER" id="PTHR46638">
    <property type="entry name" value="CORRINOID ADENOSYLTRANSFERASE"/>
    <property type="match status" value="1"/>
</dbReference>
<dbReference type="EC" id="2.5.1.17" evidence="3"/>
<reference evidence="10" key="1">
    <citation type="submission" date="2019-01" db="EMBL/GenBank/DDBJ databases">
        <authorList>
            <consortium name="Genoscope - CEA"/>
            <person name="William W."/>
        </authorList>
    </citation>
    <scope>NUCLEOTIDE SEQUENCE</scope>
    <source>
        <strain evidence="10">CR-1</strain>
    </source>
</reference>
<gene>
    <name evidence="10" type="ORF">EPICR_20114</name>
</gene>
<dbReference type="NCBIfam" id="NF004637">
    <property type="entry name" value="PRK05986.1"/>
    <property type="match status" value="1"/>
</dbReference>
<evidence type="ECO:0000256" key="1">
    <source>
        <dbReference type="ARBA" id="ARBA00005121"/>
    </source>
</evidence>
<organism evidence="10">
    <name type="scientific">uncultured Desulfobacteraceae bacterium</name>
    <dbReference type="NCBI Taxonomy" id="218296"/>
    <lineage>
        <taxon>Bacteria</taxon>
        <taxon>Pseudomonadati</taxon>
        <taxon>Thermodesulfobacteriota</taxon>
        <taxon>Desulfobacteria</taxon>
        <taxon>Desulfobacterales</taxon>
        <taxon>Desulfobacteraceae</taxon>
        <taxon>environmental samples</taxon>
    </lineage>
</organism>
<evidence type="ECO:0000256" key="4">
    <source>
        <dbReference type="ARBA" id="ARBA00024929"/>
    </source>
</evidence>
<evidence type="ECO:0000256" key="9">
    <source>
        <dbReference type="ARBA" id="ARBA00048692"/>
    </source>
</evidence>
<dbReference type="InterPro" id="IPR003724">
    <property type="entry name" value="CblAdoTrfase_CobA"/>
</dbReference>
<evidence type="ECO:0000256" key="8">
    <source>
        <dbReference type="ARBA" id="ARBA00048555"/>
    </source>
</evidence>
<dbReference type="SUPFAM" id="SSF52540">
    <property type="entry name" value="P-loop containing nucleoside triphosphate hydrolases"/>
    <property type="match status" value="1"/>
</dbReference>
<dbReference type="PANTHER" id="PTHR46638:SF1">
    <property type="entry name" value="CORRINOID ADENOSYLTRANSFERASE"/>
    <property type="match status" value="1"/>
</dbReference>
<dbReference type="GO" id="GO:0005524">
    <property type="term" value="F:ATP binding"/>
    <property type="evidence" value="ECO:0007669"/>
    <property type="project" value="InterPro"/>
</dbReference>
<dbReference type="UniPathway" id="UPA00148">
    <property type="reaction ID" value="UER00233"/>
</dbReference>
<evidence type="ECO:0000313" key="10">
    <source>
        <dbReference type="EMBL" id="VEN73647.1"/>
    </source>
</evidence>